<feature type="domain" description="Aminotransferase-like plant mobile" evidence="2">
    <location>
        <begin position="139"/>
        <end position="361"/>
    </location>
</feature>
<organism evidence="3 4">
    <name type="scientific">Camellia sinensis</name>
    <name type="common">Tea plant</name>
    <name type="synonym">Thea sinensis</name>
    <dbReference type="NCBI Taxonomy" id="4442"/>
    <lineage>
        <taxon>Eukaryota</taxon>
        <taxon>Viridiplantae</taxon>
        <taxon>Streptophyta</taxon>
        <taxon>Embryophyta</taxon>
        <taxon>Tracheophyta</taxon>
        <taxon>Spermatophyta</taxon>
        <taxon>Magnoliopsida</taxon>
        <taxon>eudicotyledons</taxon>
        <taxon>Gunneridae</taxon>
        <taxon>Pentapetalae</taxon>
        <taxon>asterids</taxon>
        <taxon>Ericales</taxon>
        <taxon>Theaceae</taxon>
        <taxon>Camellia</taxon>
    </lineage>
</organism>
<feature type="region of interest" description="Disordered" evidence="1">
    <location>
        <begin position="668"/>
        <end position="742"/>
    </location>
</feature>
<dbReference type="PANTHER" id="PTHR46033">
    <property type="entry name" value="PROTEIN MAIN-LIKE 2"/>
    <property type="match status" value="1"/>
</dbReference>
<dbReference type="InterPro" id="IPR044824">
    <property type="entry name" value="MAIN-like"/>
</dbReference>
<dbReference type="GO" id="GO:0010073">
    <property type="term" value="P:meristem maintenance"/>
    <property type="evidence" value="ECO:0007669"/>
    <property type="project" value="InterPro"/>
</dbReference>
<comment type="caution">
    <text evidence="3">The sequence shown here is derived from an EMBL/GenBank/DDBJ whole genome shotgun (WGS) entry which is preliminary data.</text>
</comment>
<protein>
    <recommendedName>
        <fullName evidence="2">Aminotransferase-like plant mobile domain-containing protein</fullName>
    </recommendedName>
</protein>
<dbReference type="Proteomes" id="UP000593564">
    <property type="component" value="Unassembled WGS sequence"/>
</dbReference>
<dbReference type="Pfam" id="PF10536">
    <property type="entry name" value="PMD"/>
    <property type="match status" value="1"/>
</dbReference>
<reference evidence="3 4" key="2">
    <citation type="submission" date="2020-07" db="EMBL/GenBank/DDBJ databases">
        <title>Genome assembly of wild tea tree DASZ reveals pedigree and selection history of tea varieties.</title>
        <authorList>
            <person name="Zhang W."/>
        </authorList>
    </citation>
    <scope>NUCLEOTIDE SEQUENCE [LARGE SCALE GENOMIC DNA]</scope>
    <source>
        <strain evidence="4">cv. G240</strain>
        <tissue evidence="3">Leaf</tissue>
    </source>
</reference>
<feature type="region of interest" description="Disordered" evidence="1">
    <location>
        <begin position="492"/>
        <end position="533"/>
    </location>
</feature>
<keyword evidence="4" id="KW-1185">Reference proteome</keyword>
<gene>
    <name evidence="3" type="ORF">HYC85_028791</name>
</gene>
<name>A0A7J7FW36_CAMSI</name>
<evidence type="ECO:0000313" key="3">
    <source>
        <dbReference type="EMBL" id="KAF5932620.1"/>
    </source>
</evidence>
<evidence type="ECO:0000259" key="2">
    <source>
        <dbReference type="Pfam" id="PF10536"/>
    </source>
</evidence>
<feature type="compositionally biased region" description="Acidic residues" evidence="1">
    <location>
        <begin position="706"/>
        <end position="724"/>
    </location>
</feature>
<dbReference type="AlphaFoldDB" id="A0A7J7FW36"/>
<evidence type="ECO:0000313" key="4">
    <source>
        <dbReference type="Proteomes" id="UP000593564"/>
    </source>
</evidence>
<evidence type="ECO:0000256" key="1">
    <source>
        <dbReference type="SAM" id="MobiDB-lite"/>
    </source>
</evidence>
<accession>A0A7J7FW36</accession>
<dbReference type="PANTHER" id="PTHR46033:SF8">
    <property type="entry name" value="PROTEIN MAINTENANCE OF MERISTEMS-LIKE"/>
    <property type="match status" value="1"/>
</dbReference>
<dbReference type="EMBL" id="JACBKZ010000014">
    <property type="protein sequence ID" value="KAF5932620.1"/>
    <property type="molecule type" value="Genomic_DNA"/>
</dbReference>
<feature type="compositionally biased region" description="Gly residues" evidence="1">
    <location>
        <begin position="696"/>
        <end position="705"/>
    </location>
</feature>
<sequence>MHRKLKLKFRRSDFATESALLLYFLRFLEMAGQFPHGGGSPGARGEPDITSLPPRVRPFIPERYDPPLHVLLRAVFHHFTDFDERAPRDLLLREPEYHLSYEAREVTSRTVRGYGSTAARDWYAELPEAVRDLVDLAGRTLMAAPVERWWDTTNSFHFFATGDMTMTPFDFAILTGLDVGGWAIPYDEDMGQWEAAWIYLLGAHPPVDRASGRVRYTWFSSHFQRVEMEPGTPEEAAQYTRGFLMFLFGTTLFADRGNTVGLYLLSALVDLSQVRRYDWGGTGLATLYCYMSATSRGQGDLFGGYWRACELWVYVYFPTLAPELMVAGPLMTPYSLVFEGQHWPRPRESLLYLRQHFDTVRSSEVLQNSQFFLFSSLIRPITWQPWAPLGEGLRFQFAGGWGASRYRLLFEGPVGRAFFLGERFLRQVWGYTSQDPPSAPPVDMRIADVLISWDVVNAMLGTDALLHLEEGDYATYRHTYLMPSLTGVRTPMMRPAGMPSSSQARAADAPSTSRAGTSRGGGGSVPPIPPTYPHPGWPDMPIELMGWQYGTTSPISISIEPPMPGHRYVRDPDSPPPPVEYMDQVLEMVASLEGMVLRREAQLSIMGFQVLFNASGICSTAGRATWAFSGSWAIWAFSRSWAIQAFLRSWAIQVFSREGSSCRRRTYIVEEEPGEDEEEEVADRQSETSADREDGSGLGSGSGGEAEGDPEDDDSDSDDGDGDGGGESIPQKRTKRASYYCS</sequence>
<dbReference type="InterPro" id="IPR019557">
    <property type="entry name" value="AminoTfrase-like_pln_mobile"/>
</dbReference>
<feature type="compositionally biased region" description="Acidic residues" evidence="1">
    <location>
        <begin position="669"/>
        <end position="681"/>
    </location>
</feature>
<feature type="compositionally biased region" description="Basic and acidic residues" evidence="1">
    <location>
        <begin position="682"/>
        <end position="695"/>
    </location>
</feature>
<proteinExistence type="predicted"/>
<reference evidence="4" key="1">
    <citation type="journal article" date="2020" name="Nat. Commun.">
        <title>Genome assembly of wild tea tree DASZ reveals pedigree and selection history of tea varieties.</title>
        <authorList>
            <person name="Zhang W."/>
            <person name="Zhang Y."/>
            <person name="Qiu H."/>
            <person name="Guo Y."/>
            <person name="Wan H."/>
            <person name="Zhang X."/>
            <person name="Scossa F."/>
            <person name="Alseekh S."/>
            <person name="Zhang Q."/>
            <person name="Wang P."/>
            <person name="Xu L."/>
            <person name="Schmidt M.H."/>
            <person name="Jia X."/>
            <person name="Li D."/>
            <person name="Zhu A."/>
            <person name="Guo F."/>
            <person name="Chen W."/>
            <person name="Ni D."/>
            <person name="Usadel B."/>
            <person name="Fernie A.R."/>
            <person name="Wen W."/>
        </authorList>
    </citation>
    <scope>NUCLEOTIDE SEQUENCE [LARGE SCALE GENOMIC DNA]</scope>
    <source>
        <strain evidence="4">cv. G240</strain>
    </source>
</reference>